<dbReference type="Proteomes" id="UP000733379">
    <property type="component" value="Unassembled WGS sequence"/>
</dbReference>
<reference evidence="1 2" key="1">
    <citation type="submission" date="2021-06" db="EMBL/GenBank/DDBJ databases">
        <title>Actinomycetes sequencing.</title>
        <authorList>
            <person name="Shan Q."/>
        </authorList>
    </citation>
    <scope>NUCLEOTIDE SEQUENCE [LARGE SCALE GENOMIC DNA]</scope>
    <source>
        <strain evidence="1 2">NEAU-G5</strain>
    </source>
</reference>
<organism evidence="1 2">
    <name type="scientific">Nocardia albiluteola</name>
    <dbReference type="NCBI Taxonomy" id="2842303"/>
    <lineage>
        <taxon>Bacteria</taxon>
        <taxon>Bacillati</taxon>
        <taxon>Actinomycetota</taxon>
        <taxon>Actinomycetes</taxon>
        <taxon>Mycobacteriales</taxon>
        <taxon>Nocardiaceae</taxon>
        <taxon>Nocardia</taxon>
    </lineage>
</organism>
<keyword evidence="2" id="KW-1185">Reference proteome</keyword>
<dbReference type="RefSeq" id="WP_215921937.1">
    <property type="nucleotide sequence ID" value="NZ_JAHKNI010000012.1"/>
</dbReference>
<protein>
    <submittedName>
        <fullName evidence="1">Uncharacterized protein</fullName>
    </submittedName>
</protein>
<sequence>MRLEQQPAPIRIRPTAVAMGEIADPSMYYLPANPANVPAYVWQFTELVQRQYETGRPGRASAAATRAMATTLQQELFSKLETGIFRES</sequence>
<evidence type="ECO:0000313" key="2">
    <source>
        <dbReference type="Proteomes" id="UP000733379"/>
    </source>
</evidence>
<gene>
    <name evidence="1" type="ORF">KO481_30650</name>
</gene>
<comment type="caution">
    <text evidence="1">The sequence shown here is derived from an EMBL/GenBank/DDBJ whole genome shotgun (WGS) entry which is preliminary data.</text>
</comment>
<name>A0ABS6B6D2_9NOCA</name>
<dbReference type="EMBL" id="JAHKNI010000012">
    <property type="protein sequence ID" value="MBU3065870.1"/>
    <property type="molecule type" value="Genomic_DNA"/>
</dbReference>
<evidence type="ECO:0000313" key="1">
    <source>
        <dbReference type="EMBL" id="MBU3065870.1"/>
    </source>
</evidence>
<accession>A0ABS6B6D2</accession>
<proteinExistence type="predicted"/>